<evidence type="ECO:0000256" key="1">
    <source>
        <dbReference type="SAM" id="MobiDB-lite"/>
    </source>
</evidence>
<dbReference type="Proteomes" id="UP001383192">
    <property type="component" value="Unassembled WGS sequence"/>
</dbReference>
<evidence type="ECO:0000313" key="3">
    <source>
        <dbReference type="EMBL" id="KAK7034581.1"/>
    </source>
</evidence>
<keyword evidence="2" id="KW-0472">Membrane</keyword>
<accession>A0AAW0C7V6</accession>
<feature type="compositionally biased region" description="Polar residues" evidence="1">
    <location>
        <begin position="579"/>
        <end position="592"/>
    </location>
</feature>
<organism evidence="3 4">
    <name type="scientific">Paramarasmius palmivorus</name>
    <dbReference type="NCBI Taxonomy" id="297713"/>
    <lineage>
        <taxon>Eukaryota</taxon>
        <taxon>Fungi</taxon>
        <taxon>Dikarya</taxon>
        <taxon>Basidiomycota</taxon>
        <taxon>Agaricomycotina</taxon>
        <taxon>Agaricomycetes</taxon>
        <taxon>Agaricomycetidae</taxon>
        <taxon>Agaricales</taxon>
        <taxon>Marasmiineae</taxon>
        <taxon>Marasmiaceae</taxon>
        <taxon>Paramarasmius</taxon>
    </lineage>
</organism>
<name>A0AAW0C7V6_9AGAR</name>
<feature type="region of interest" description="Disordered" evidence="1">
    <location>
        <begin position="573"/>
        <end position="592"/>
    </location>
</feature>
<keyword evidence="4" id="KW-1185">Reference proteome</keyword>
<evidence type="ECO:0000256" key="2">
    <source>
        <dbReference type="SAM" id="Phobius"/>
    </source>
</evidence>
<evidence type="ECO:0008006" key="5">
    <source>
        <dbReference type="Google" id="ProtNLM"/>
    </source>
</evidence>
<comment type="caution">
    <text evidence="3">The sequence shown here is derived from an EMBL/GenBank/DDBJ whole genome shotgun (WGS) entry which is preliminary data.</text>
</comment>
<gene>
    <name evidence="3" type="ORF">VNI00_012210</name>
</gene>
<keyword evidence="2" id="KW-1133">Transmembrane helix</keyword>
<feature type="transmembrane region" description="Helical" evidence="2">
    <location>
        <begin position="417"/>
        <end position="443"/>
    </location>
</feature>
<sequence length="592" mass="64801">MVINDNNDRVNAAGQALNQGLLMLTSDGYLAGSGEFDSIYNSPPFYAALASHDLSTGNNNFSDFANVFLVTPPPSPGQEARFGIAYLCTPSAVSEPDAPNVIQVRDIIHIGYAALRSYRAYNNSDFLKTAAQCWETANLFTISDSNINSGRIDTKDMVIGGCPDQEPTLKGVTFTNLSRTNREADPYETSFFFLLSASLAETRQNNTYLSAAQNALDFLLKSSIYKSAVSVRESIPHHDYDSSSCELAETSAEGGSFKPTSVIGFIIEGLSILASMDNNMDAGTRLEQTIQMIFNQTSSSWPSVRGVLSNIYESRYDTDSYLVRGLAEAYRREKLLAADLRNSIKAFLAVQYNAVRDQATSGDNVYAGSWSGPPSSNFDARNQTSAAQVLIDGIDLFENKPTPIVTLSPSPTGKHSLPIAVIVGSVSGGVLLVLGVLLAYFLLRRRHRSTGLKETRGQASHSFFSLYGNTNFEITPFEWKPQTKNGSAHHSELPECLHTKDRSMRDIHPPPVAEFASEAHVTTINQPARIPGTGVPQAEPSEDFHLDNQRAIGVSVPELIRIIYHRLWLENGQERPPDYSSQVGTNDRMSPD</sequence>
<reference evidence="3 4" key="1">
    <citation type="submission" date="2024-01" db="EMBL/GenBank/DDBJ databases">
        <title>A draft genome for a cacao thread blight-causing isolate of Paramarasmius palmivorus.</title>
        <authorList>
            <person name="Baruah I.K."/>
            <person name="Bukari Y."/>
            <person name="Amoako-Attah I."/>
            <person name="Meinhardt L.W."/>
            <person name="Bailey B.A."/>
            <person name="Cohen S.P."/>
        </authorList>
    </citation>
    <scope>NUCLEOTIDE SEQUENCE [LARGE SCALE GENOMIC DNA]</scope>
    <source>
        <strain evidence="3 4">GH-12</strain>
    </source>
</reference>
<dbReference type="EMBL" id="JAYKXP010000056">
    <property type="protein sequence ID" value="KAK7034581.1"/>
    <property type="molecule type" value="Genomic_DNA"/>
</dbReference>
<dbReference type="AlphaFoldDB" id="A0AAW0C7V6"/>
<protein>
    <recommendedName>
        <fullName evidence="5">Glycoside hydrolase family 76 protein</fullName>
    </recommendedName>
</protein>
<keyword evidence="2" id="KW-0812">Transmembrane</keyword>
<dbReference type="Gene3D" id="1.50.10.20">
    <property type="match status" value="1"/>
</dbReference>
<proteinExistence type="predicted"/>
<evidence type="ECO:0000313" key="4">
    <source>
        <dbReference type="Proteomes" id="UP001383192"/>
    </source>
</evidence>